<proteinExistence type="inferred from homology"/>
<dbReference type="RefSeq" id="WP_219053605.1">
    <property type="nucleotide sequence ID" value="NZ_JAHWDP010000008.1"/>
</dbReference>
<keyword evidence="13" id="KW-1185">Reference proteome</keyword>
<evidence type="ECO:0000256" key="7">
    <source>
        <dbReference type="ARBA" id="ARBA00022927"/>
    </source>
</evidence>
<evidence type="ECO:0000256" key="1">
    <source>
        <dbReference type="ARBA" id="ARBA00004383"/>
    </source>
</evidence>
<evidence type="ECO:0000256" key="8">
    <source>
        <dbReference type="ARBA" id="ARBA00022989"/>
    </source>
</evidence>
<accession>A0A9X1JWP1</accession>
<keyword evidence="10" id="KW-0732">Signal</keyword>
<keyword evidence="3" id="KW-0813">Transport</keyword>
<keyword evidence="5" id="KW-0997">Cell inner membrane</keyword>
<protein>
    <submittedName>
        <fullName evidence="12">Energy transducer TonB</fullName>
    </submittedName>
</protein>
<keyword evidence="8" id="KW-1133">Transmembrane helix</keyword>
<reference evidence="12" key="1">
    <citation type="submission" date="2021-07" db="EMBL/GenBank/DDBJ databases">
        <title>Aureisphaera sp. CAU 1614 isolated from sea sediment.</title>
        <authorList>
            <person name="Kim W."/>
        </authorList>
    </citation>
    <scope>NUCLEOTIDE SEQUENCE</scope>
    <source>
        <strain evidence="12">CAU 1614</strain>
    </source>
</reference>
<name>A0A9X1JWP1_9FLAO</name>
<feature type="chain" id="PRO_5040976344" evidence="10">
    <location>
        <begin position="19"/>
        <end position="143"/>
    </location>
</feature>
<evidence type="ECO:0000256" key="2">
    <source>
        <dbReference type="ARBA" id="ARBA00006555"/>
    </source>
</evidence>
<dbReference type="PANTHER" id="PTHR33446">
    <property type="entry name" value="PROTEIN TONB-RELATED"/>
    <property type="match status" value="1"/>
</dbReference>
<sequence>MKKLLVLLCMSVSVMGFSQEWGGVDKNTVTMKEVAPTWPGCESKSGAGTDACFKQKLAQHIGKNFKYPAEAWKNNEQGKVIVEFMITENGTVDIKNISGGTASLQEEAKRNIMLIPKMKKPGMLAGKPKAIKYTVPFDFKTGK</sequence>
<keyword evidence="7" id="KW-0653">Protein transport</keyword>
<gene>
    <name evidence="12" type="ORF">KXJ69_13270</name>
</gene>
<dbReference type="GO" id="GO:0098797">
    <property type="term" value="C:plasma membrane protein complex"/>
    <property type="evidence" value="ECO:0007669"/>
    <property type="project" value="TreeGrafter"/>
</dbReference>
<dbReference type="GO" id="GO:0015031">
    <property type="term" value="P:protein transport"/>
    <property type="evidence" value="ECO:0007669"/>
    <property type="project" value="UniProtKB-KW"/>
</dbReference>
<evidence type="ECO:0000313" key="13">
    <source>
        <dbReference type="Proteomes" id="UP001138686"/>
    </source>
</evidence>
<dbReference type="InterPro" id="IPR051045">
    <property type="entry name" value="TonB-dependent_transducer"/>
</dbReference>
<dbReference type="Pfam" id="PF03544">
    <property type="entry name" value="TonB_C"/>
    <property type="match status" value="1"/>
</dbReference>
<dbReference type="PANTHER" id="PTHR33446:SF2">
    <property type="entry name" value="PROTEIN TONB"/>
    <property type="match status" value="1"/>
</dbReference>
<keyword evidence="9" id="KW-0472">Membrane</keyword>
<organism evidence="12 13">
    <name type="scientific">Halomarinibacterium sedimenti</name>
    <dbReference type="NCBI Taxonomy" id="2857106"/>
    <lineage>
        <taxon>Bacteria</taxon>
        <taxon>Pseudomonadati</taxon>
        <taxon>Bacteroidota</taxon>
        <taxon>Flavobacteriia</taxon>
        <taxon>Flavobacteriales</taxon>
        <taxon>Flavobacteriaceae</taxon>
        <taxon>Halomarinibacterium</taxon>
    </lineage>
</organism>
<keyword evidence="6" id="KW-0812">Transmembrane</keyword>
<evidence type="ECO:0000313" key="12">
    <source>
        <dbReference type="EMBL" id="MBW2939080.1"/>
    </source>
</evidence>
<dbReference type="AlphaFoldDB" id="A0A9X1JWP1"/>
<comment type="caution">
    <text evidence="12">The sequence shown here is derived from an EMBL/GenBank/DDBJ whole genome shotgun (WGS) entry which is preliminary data.</text>
</comment>
<feature type="signal peptide" evidence="10">
    <location>
        <begin position="1"/>
        <end position="18"/>
    </location>
</feature>
<dbReference type="Proteomes" id="UP001138686">
    <property type="component" value="Unassembled WGS sequence"/>
</dbReference>
<evidence type="ECO:0000259" key="11">
    <source>
        <dbReference type="PROSITE" id="PS52015"/>
    </source>
</evidence>
<feature type="domain" description="TonB C-terminal" evidence="11">
    <location>
        <begin position="52"/>
        <end position="143"/>
    </location>
</feature>
<comment type="similarity">
    <text evidence="2">Belongs to the TonB family.</text>
</comment>
<keyword evidence="4" id="KW-1003">Cell membrane</keyword>
<evidence type="ECO:0000256" key="5">
    <source>
        <dbReference type="ARBA" id="ARBA00022519"/>
    </source>
</evidence>
<evidence type="ECO:0000256" key="6">
    <source>
        <dbReference type="ARBA" id="ARBA00022692"/>
    </source>
</evidence>
<evidence type="ECO:0000256" key="10">
    <source>
        <dbReference type="SAM" id="SignalP"/>
    </source>
</evidence>
<dbReference type="GO" id="GO:0031992">
    <property type="term" value="F:energy transducer activity"/>
    <property type="evidence" value="ECO:0007669"/>
    <property type="project" value="TreeGrafter"/>
</dbReference>
<dbReference type="InterPro" id="IPR037682">
    <property type="entry name" value="TonB_C"/>
</dbReference>
<dbReference type="NCBIfam" id="TIGR01352">
    <property type="entry name" value="tonB_Cterm"/>
    <property type="match status" value="1"/>
</dbReference>
<dbReference type="GO" id="GO:0055085">
    <property type="term" value="P:transmembrane transport"/>
    <property type="evidence" value="ECO:0007669"/>
    <property type="project" value="InterPro"/>
</dbReference>
<evidence type="ECO:0000256" key="4">
    <source>
        <dbReference type="ARBA" id="ARBA00022475"/>
    </source>
</evidence>
<dbReference type="Gene3D" id="3.30.1150.10">
    <property type="match status" value="1"/>
</dbReference>
<dbReference type="SUPFAM" id="SSF74653">
    <property type="entry name" value="TolA/TonB C-terminal domain"/>
    <property type="match status" value="1"/>
</dbReference>
<comment type="subcellular location">
    <subcellularLocation>
        <location evidence="1">Cell inner membrane</location>
        <topology evidence="1">Single-pass membrane protein</topology>
        <orientation evidence="1">Periplasmic side</orientation>
    </subcellularLocation>
</comment>
<dbReference type="EMBL" id="JAHWDP010000008">
    <property type="protein sequence ID" value="MBW2939080.1"/>
    <property type="molecule type" value="Genomic_DNA"/>
</dbReference>
<evidence type="ECO:0000256" key="3">
    <source>
        <dbReference type="ARBA" id="ARBA00022448"/>
    </source>
</evidence>
<evidence type="ECO:0000256" key="9">
    <source>
        <dbReference type="ARBA" id="ARBA00023136"/>
    </source>
</evidence>
<dbReference type="InterPro" id="IPR006260">
    <property type="entry name" value="TonB/TolA_C"/>
</dbReference>
<dbReference type="PROSITE" id="PS52015">
    <property type="entry name" value="TONB_CTD"/>
    <property type="match status" value="1"/>
</dbReference>